<comment type="caution">
    <text evidence="1">The sequence shown here is derived from an EMBL/GenBank/DDBJ whole genome shotgun (WGS) entry which is preliminary data.</text>
</comment>
<dbReference type="Proteomes" id="UP000308730">
    <property type="component" value="Unassembled WGS sequence"/>
</dbReference>
<evidence type="ECO:0000313" key="1">
    <source>
        <dbReference type="EMBL" id="THH20125.1"/>
    </source>
</evidence>
<reference evidence="1 2" key="1">
    <citation type="submission" date="2019-02" db="EMBL/GenBank/DDBJ databases">
        <title>Genome sequencing of the rare red list fungi Antrodiella citrinella (Flaviporus citrinellus).</title>
        <authorList>
            <person name="Buettner E."/>
            <person name="Kellner H."/>
        </authorList>
    </citation>
    <scope>NUCLEOTIDE SEQUENCE [LARGE SCALE GENOMIC DNA]</scope>
    <source>
        <strain evidence="1 2">DSM 108506</strain>
    </source>
</reference>
<proteinExistence type="predicted"/>
<name>A0A4S4M568_9APHY</name>
<protein>
    <submittedName>
        <fullName evidence="1">Uncharacterized protein</fullName>
    </submittedName>
</protein>
<accession>A0A4S4M568</accession>
<sequence>MPSLSRLILRHVNFHLHVYDTNFSDVDELEYSANPFLDGLCTALHLREEAGCKVEELVIEENYNMSAKSMLRGCARGATVTILMIEVQM</sequence>
<dbReference type="AlphaFoldDB" id="A0A4S4M568"/>
<dbReference type="EMBL" id="SGPM01000506">
    <property type="protein sequence ID" value="THH20125.1"/>
    <property type="molecule type" value="Genomic_DNA"/>
</dbReference>
<gene>
    <name evidence="1" type="ORF">EUX98_g8644</name>
</gene>
<evidence type="ECO:0000313" key="2">
    <source>
        <dbReference type="Proteomes" id="UP000308730"/>
    </source>
</evidence>
<keyword evidence="2" id="KW-1185">Reference proteome</keyword>
<organism evidence="1 2">
    <name type="scientific">Antrodiella citrinella</name>
    <dbReference type="NCBI Taxonomy" id="2447956"/>
    <lineage>
        <taxon>Eukaryota</taxon>
        <taxon>Fungi</taxon>
        <taxon>Dikarya</taxon>
        <taxon>Basidiomycota</taxon>
        <taxon>Agaricomycotina</taxon>
        <taxon>Agaricomycetes</taxon>
        <taxon>Polyporales</taxon>
        <taxon>Steccherinaceae</taxon>
        <taxon>Antrodiella</taxon>
    </lineage>
</organism>